<evidence type="ECO:0000313" key="2">
    <source>
        <dbReference type="EMBL" id="SEN42607.1"/>
    </source>
</evidence>
<reference evidence="1 4" key="2">
    <citation type="submission" date="2021-06" db="EMBL/GenBank/DDBJ databases">
        <title>Whole genome sequence of Paenibacillus sophorae DSM23020 for comparative genomics.</title>
        <authorList>
            <person name="Kim M.-J."/>
            <person name="Lee G."/>
            <person name="Shin J.-H."/>
        </authorList>
    </citation>
    <scope>NUCLEOTIDE SEQUENCE [LARGE SCALE GENOMIC DNA]</scope>
    <source>
        <strain evidence="1 4">DSM 23020</strain>
    </source>
</reference>
<protein>
    <submittedName>
        <fullName evidence="2">Uncharacterized protein</fullName>
    </submittedName>
</protein>
<gene>
    <name evidence="1" type="ORF">KP014_20030</name>
    <name evidence="2" type="ORF">SAMN04487895_101492</name>
</gene>
<dbReference type="STRING" id="1333845.SAMN04487895_101492"/>
<proteinExistence type="predicted"/>
<accession>A0A1H8GGK3</accession>
<dbReference type="EMBL" id="CP076607">
    <property type="protein sequence ID" value="QWU14203.1"/>
    <property type="molecule type" value="Genomic_DNA"/>
</dbReference>
<reference evidence="2 3" key="1">
    <citation type="submission" date="2016-10" db="EMBL/GenBank/DDBJ databases">
        <authorList>
            <person name="de Groot N.N."/>
        </authorList>
    </citation>
    <scope>NUCLEOTIDE SEQUENCE [LARGE SCALE GENOMIC DNA]</scope>
    <source>
        <strain evidence="2 3">CGMCC 1.10238</strain>
    </source>
</reference>
<dbReference type="Proteomes" id="UP000683429">
    <property type="component" value="Chromosome"/>
</dbReference>
<evidence type="ECO:0000313" key="1">
    <source>
        <dbReference type="EMBL" id="QWU14203.1"/>
    </source>
</evidence>
<evidence type="ECO:0000313" key="3">
    <source>
        <dbReference type="Proteomes" id="UP000198809"/>
    </source>
</evidence>
<organism evidence="2 3">
    <name type="scientific">Paenibacillus sophorae</name>
    <dbReference type="NCBI Taxonomy" id="1333845"/>
    <lineage>
        <taxon>Bacteria</taxon>
        <taxon>Bacillati</taxon>
        <taxon>Bacillota</taxon>
        <taxon>Bacilli</taxon>
        <taxon>Bacillales</taxon>
        <taxon>Paenibacillaceae</taxon>
        <taxon>Paenibacillus</taxon>
    </lineage>
</organism>
<name>A0A1H8GGK3_9BACL</name>
<dbReference type="OrthoDB" id="9822413at2"/>
<dbReference type="EMBL" id="FODH01000001">
    <property type="protein sequence ID" value="SEN42607.1"/>
    <property type="molecule type" value="Genomic_DNA"/>
</dbReference>
<dbReference type="Proteomes" id="UP000198809">
    <property type="component" value="Unassembled WGS sequence"/>
</dbReference>
<dbReference type="RefSeq" id="WP_036588010.1">
    <property type="nucleotide sequence ID" value="NZ_CP076607.1"/>
</dbReference>
<dbReference type="AlphaFoldDB" id="A0A1H8GGK3"/>
<keyword evidence="4" id="KW-1185">Reference proteome</keyword>
<evidence type="ECO:0000313" key="4">
    <source>
        <dbReference type="Proteomes" id="UP000683429"/>
    </source>
</evidence>
<sequence length="171" mass="19913">MEYWNMVKIAEIASVRGVGGRFGDQGDHTYFTIAMKDGQLHTFHYANRDAYKFRKELKGLYNEVNKIGEYYLLENNTYIEVNGESILYGCRVENNLNDYEYKTLLEIEALRRKGKIVDEGWRHMCYICPIKIEFGKVVRGVIDDAAIEQIKSLGFDFKIEKGKYVNGELKI</sequence>